<keyword evidence="1" id="KW-0805">Transcription regulation</keyword>
<evidence type="ECO:0000256" key="3">
    <source>
        <dbReference type="ARBA" id="ARBA00023163"/>
    </source>
</evidence>
<dbReference type="PANTHER" id="PTHR30055:SF234">
    <property type="entry name" value="HTH-TYPE TRANSCRIPTIONAL REGULATOR BETI"/>
    <property type="match status" value="1"/>
</dbReference>
<name>J9H813_9ZZZZ</name>
<dbReference type="InterPro" id="IPR009057">
    <property type="entry name" value="Homeodomain-like_sf"/>
</dbReference>
<dbReference type="Gene3D" id="1.10.357.10">
    <property type="entry name" value="Tetracycline Repressor, domain 2"/>
    <property type="match status" value="1"/>
</dbReference>
<keyword evidence="3" id="KW-0804">Transcription</keyword>
<sequence>MVKVKSRTEESTQLAKERRKQILKAAIRCFRKRGFHQTTLRDIAAEFGMSVGHIYNYFESKEAIIEAMVEDSTNRFKVMITQEKLSRSSTDSVVQRENLNHVVEAFLDPEIAPLAVAIMNEAMINPRVYEITVEATTRIREHIIRTYFTGFDEEYRGRIPSEIAETRIISFRSILEGLRMAILFNPKADRELLKKITVDRILKIIEMEREEDRRLYGQQ</sequence>
<dbReference type="GO" id="GO:0003700">
    <property type="term" value="F:DNA-binding transcription factor activity"/>
    <property type="evidence" value="ECO:0007669"/>
    <property type="project" value="TreeGrafter"/>
</dbReference>
<keyword evidence="2" id="KW-0238">DNA-binding</keyword>
<accession>J9H813</accession>
<comment type="caution">
    <text evidence="5">The sequence shown here is derived from an EMBL/GenBank/DDBJ whole genome shotgun (WGS) entry which is preliminary data.</text>
</comment>
<protein>
    <submittedName>
        <fullName evidence="5">TetR family transcriptional regulator</fullName>
    </submittedName>
</protein>
<evidence type="ECO:0000313" key="5">
    <source>
        <dbReference type="EMBL" id="EJX10475.1"/>
    </source>
</evidence>
<reference evidence="5" key="1">
    <citation type="journal article" date="2012" name="PLoS ONE">
        <title>Gene sets for utilization of primary and secondary nutrition supplies in the distal gut of endangered iberian lynx.</title>
        <authorList>
            <person name="Alcaide M."/>
            <person name="Messina E."/>
            <person name="Richter M."/>
            <person name="Bargiela R."/>
            <person name="Peplies J."/>
            <person name="Huws S.A."/>
            <person name="Newbold C.J."/>
            <person name="Golyshin P.N."/>
            <person name="Simon M.A."/>
            <person name="Lopez G."/>
            <person name="Yakimov M.M."/>
            <person name="Ferrer M."/>
        </authorList>
    </citation>
    <scope>NUCLEOTIDE SEQUENCE</scope>
</reference>
<evidence type="ECO:0000256" key="1">
    <source>
        <dbReference type="ARBA" id="ARBA00023015"/>
    </source>
</evidence>
<dbReference type="PANTHER" id="PTHR30055">
    <property type="entry name" value="HTH-TYPE TRANSCRIPTIONAL REGULATOR RUTR"/>
    <property type="match status" value="1"/>
</dbReference>
<dbReference type="InterPro" id="IPR001647">
    <property type="entry name" value="HTH_TetR"/>
</dbReference>
<evidence type="ECO:0000256" key="2">
    <source>
        <dbReference type="ARBA" id="ARBA00023125"/>
    </source>
</evidence>
<dbReference type="PRINTS" id="PR00455">
    <property type="entry name" value="HTHTETR"/>
</dbReference>
<evidence type="ECO:0000259" key="4">
    <source>
        <dbReference type="PROSITE" id="PS50977"/>
    </source>
</evidence>
<proteinExistence type="predicted"/>
<gene>
    <name evidence="5" type="ORF">EVA_01166</name>
</gene>
<dbReference type="EMBL" id="AMCI01000175">
    <property type="protein sequence ID" value="EJX10475.1"/>
    <property type="molecule type" value="Genomic_DNA"/>
</dbReference>
<feature type="domain" description="HTH tetR-type" evidence="4">
    <location>
        <begin position="16"/>
        <end position="76"/>
    </location>
</feature>
<organism evidence="5">
    <name type="scientific">gut metagenome</name>
    <dbReference type="NCBI Taxonomy" id="749906"/>
    <lineage>
        <taxon>unclassified sequences</taxon>
        <taxon>metagenomes</taxon>
        <taxon>organismal metagenomes</taxon>
    </lineage>
</organism>
<dbReference type="InterPro" id="IPR050109">
    <property type="entry name" value="HTH-type_TetR-like_transc_reg"/>
</dbReference>
<dbReference type="PROSITE" id="PS50977">
    <property type="entry name" value="HTH_TETR_2"/>
    <property type="match status" value="1"/>
</dbReference>
<dbReference type="AlphaFoldDB" id="J9H813"/>
<dbReference type="Pfam" id="PF00440">
    <property type="entry name" value="TetR_N"/>
    <property type="match status" value="1"/>
</dbReference>
<dbReference type="GO" id="GO:0000976">
    <property type="term" value="F:transcription cis-regulatory region binding"/>
    <property type="evidence" value="ECO:0007669"/>
    <property type="project" value="TreeGrafter"/>
</dbReference>
<dbReference type="SUPFAM" id="SSF46689">
    <property type="entry name" value="Homeodomain-like"/>
    <property type="match status" value="1"/>
</dbReference>